<dbReference type="UniPathway" id="UPA00053">
    <property type="reaction ID" value="UER00085"/>
</dbReference>
<evidence type="ECO:0000256" key="6">
    <source>
        <dbReference type="ARBA" id="ARBA00005412"/>
    </source>
</evidence>
<dbReference type="FunFam" id="3.40.50.1970:FF:000001">
    <property type="entry name" value="3-dehydroquinate synthase"/>
    <property type="match status" value="1"/>
</dbReference>
<dbReference type="PANTHER" id="PTHR43622:SF7">
    <property type="entry name" value="3-DEHYDROQUINATE SYNTHASE, CHLOROPLASTIC"/>
    <property type="match status" value="1"/>
</dbReference>
<dbReference type="Proteomes" id="UP000243205">
    <property type="component" value="Unassembled WGS sequence"/>
</dbReference>
<dbReference type="PANTHER" id="PTHR43622">
    <property type="entry name" value="3-DEHYDROQUINATE SYNTHASE"/>
    <property type="match status" value="1"/>
</dbReference>
<keyword evidence="10 18" id="KW-0028">Amino-acid biosynthesis</keyword>
<feature type="binding site" evidence="18">
    <location>
        <begin position="130"/>
        <end position="131"/>
    </location>
    <ligand>
        <name>NAD(+)</name>
        <dbReference type="ChEBI" id="CHEBI:57540"/>
    </ligand>
</feature>
<feature type="binding site" evidence="18">
    <location>
        <begin position="106"/>
        <end position="110"/>
    </location>
    <ligand>
        <name>NAD(+)</name>
        <dbReference type="ChEBI" id="CHEBI:57540"/>
    </ligand>
</feature>
<dbReference type="GO" id="GO:0008652">
    <property type="term" value="P:amino acid biosynthetic process"/>
    <property type="evidence" value="ECO:0007669"/>
    <property type="project" value="UniProtKB-KW"/>
</dbReference>
<protein>
    <recommendedName>
        <fullName evidence="8 18">3-dehydroquinate synthase</fullName>
        <shortName evidence="18">DHQS</shortName>
        <ecNumber evidence="7 18">4.2.3.4</ecNumber>
    </recommendedName>
</protein>
<organism evidence="21 22">
    <name type="scientific">Desulfuromonas thiophila</name>
    <dbReference type="NCBI Taxonomy" id="57664"/>
    <lineage>
        <taxon>Bacteria</taxon>
        <taxon>Pseudomonadati</taxon>
        <taxon>Thermodesulfobacteriota</taxon>
        <taxon>Desulfuromonadia</taxon>
        <taxon>Desulfuromonadales</taxon>
        <taxon>Desulfuromonadaceae</taxon>
        <taxon>Desulfuromonas</taxon>
    </lineage>
</organism>
<evidence type="ECO:0000256" key="2">
    <source>
        <dbReference type="ARBA" id="ARBA00001911"/>
    </source>
</evidence>
<dbReference type="GO" id="GO:0009073">
    <property type="term" value="P:aromatic amino acid family biosynthetic process"/>
    <property type="evidence" value="ECO:0007669"/>
    <property type="project" value="UniProtKB-KW"/>
</dbReference>
<dbReference type="PIRSF" id="PIRSF001455">
    <property type="entry name" value="DHQ_synth"/>
    <property type="match status" value="1"/>
</dbReference>
<evidence type="ECO:0000256" key="14">
    <source>
        <dbReference type="ARBA" id="ARBA00023027"/>
    </source>
</evidence>
<proteinExistence type="inferred from homology"/>
<keyword evidence="15 18" id="KW-0057">Aromatic amino acid biosynthesis</keyword>
<comment type="similarity">
    <text evidence="6 18">Belongs to the sugar phosphate cyclases superfamily. Dehydroquinate synthase family.</text>
</comment>
<dbReference type="EC" id="4.2.3.4" evidence="7 18"/>
<evidence type="ECO:0000256" key="4">
    <source>
        <dbReference type="ARBA" id="ARBA00004496"/>
    </source>
</evidence>
<evidence type="ECO:0000256" key="8">
    <source>
        <dbReference type="ARBA" id="ARBA00017684"/>
    </source>
</evidence>
<comment type="cofactor">
    <cofactor evidence="18">
        <name>Co(2+)</name>
        <dbReference type="ChEBI" id="CHEBI:48828"/>
    </cofactor>
    <cofactor evidence="18">
        <name>Zn(2+)</name>
        <dbReference type="ChEBI" id="CHEBI:29105"/>
    </cofactor>
    <text evidence="18">Binds 1 divalent metal cation per subunit. Can use either Co(2+) or Zn(2+).</text>
</comment>
<evidence type="ECO:0000256" key="13">
    <source>
        <dbReference type="ARBA" id="ARBA00022833"/>
    </source>
</evidence>
<comment type="subcellular location">
    <subcellularLocation>
        <location evidence="4 18">Cytoplasm</location>
    </subcellularLocation>
</comment>
<feature type="domain" description="3-dehydroquinate synthase C-terminal" evidence="20">
    <location>
        <begin position="182"/>
        <end position="325"/>
    </location>
</feature>
<dbReference type="Gene3D" id="1.20.1090.10">
    <property type="entry name" value="Dehydroquinate synthase-like - alpha domain"/>
    <property type="match status" value="1"/>
</dbReference>
<name>A0A1G7AT19_9BACT</name>
<comment type="function">
    <text evidence="3 18">Catalyzes the conversion of 3-deoxy-D-arabino-heptulosonate 7-phosphate (DAHP) to dehydroquinate (DHQ).</text>
</comment>
<dbReference type="NCBIfam" id="TIGR01357">
    <property type="entry name" value="aroB"/>
    <property type="match status" value="1"/>
</dbReference>
<dbReference type="GO" id="GO:0000166">
    <property type="term" value="F:nucleotide binding"/>
    <property type="evidence" value="ECO:0007669"/>
    <property type="project" value="UniProtKB-KW"/>
</dbReference>
<dbReference type="SUPFAM" id="SSF56796">
    <property type="entry name" value="Dehydroquinate synthase-like"/>
    <property type="match status" value="1"/>
</dbReference>
<dbReference type="CDD" id="cd08195">
    <property type="entry name" value="DHQS"/>
    <property type="match status" value="1"/>
</dbReference>
<dbReference type="OrthoDB" id="9806583at2"/>
<feature type="binding site" evidence="18">
    <location>
        <position position="143"/>
    </location>
    <ligand>
        <name>NAD(+)</name>
        <dbReference type="ChEBI" id="CHEBI:57540"/>
    </ligand>
</feature>
<evidence type="ECO:0000256" key="18">
    <source>
        <dbReference type="HAMAP-Rule" id="MF_00110"/>
    </source>
</evidence>
<evidence type="ECO:0000259" key="19">
    <source>
        <dbReference type="Pfam" id="PF01761"/>
    </source>
</evidence>
<evidence type="ECO:0000313" key="22">
    <source>
        <dbReference type="Proteomes" id="UP000243205"/>
    </source>
</evidence>
<reference evidence="22" key="1">
    <citation type="submission" date="2016-10" db="EMBL/GenBank/DDBJ databases">
        <authorList>
            <person name="Varghese N."/>
            <person name="Submissions S."/>
        </authorList>
    </citation>
    <scope>NUCLEOTIDE SEQUENCE [LARGE SCALE GENOMIC DNA]</scope>
    <source>
        <strain evidence="22">DSM 8987</strain>
    </source>
</reference>
<feature type="domain" description="3-dehydroquinate synthase N-terminal" evidence="19">
    <location>
        <begin position="68"/>
        <end position="180"/>
    </location>
</feature>
<gene>
    <name evidence="18" type="primary">aroB</name>
    <name evidence="21" type="ORF">SAMN05661003_104186</name>
</gene>
<evidence type="ECO:0000256" key="9">
    <source>
        <dbReference type="ARBA" id="ARBA00022490"/>
    </source>
</evidence>
<keyword evidence="11 18" id="KW-0479">Metal-binding</keyword>
<dbReference type="Pfam" id="PF24621">
    <property type="entry name" value="DHQS_C"/>
    <property type="match status" value="1"/>
</dbReference>
<evidence type="ECO:0000256" key="10">
    <source>
        <dbReference type="ARBA" id="ARBA00022605"/>
    </source>
</evidence>
<dbReference type="InterPro" id="IPR050071">
    <property type="entry name" value="Dehydroquinate_synthase"/>
</dbReference>
<sequence>MESLTVGLGARSYAIHVGADLLTALPDWLKALQLPRRVMLVSNQVVAPLYLSTVECCLAAADFQVLSVILPDGEASKNAASLEQIYTSLIRSHCDRQTLLVALGGGVVGDITGFAAATYLRGVPFVQLPTSLLAQVDSSVGGKTAINHPLGKNLIGAFYQPRLVLIDVKTLQTLPARELSAGLAEVIKYGVIADANFFHWLELHSANLRRLEQEFLIEAVLRCCRIKAAVVAEDETEQGQRALLNYGHTFGHAIEQLCGYGQVLHGEAVAMGMLVAARIAERQQLCRMEDVQRIRELIAACGLPLQPPSLSLEACLEVMLRDKKVTAGRLRMVLNEGIGSAKLVEIADPGEVFAVALAPELLHG</sequence>
<evidence type="ECO:0000259" key="20">
    <source>
        <dbReference type="Pfam" id="PF24621"/>
    </source>
</evidence>
<comment type="pathway">
    <text evidence="5 18">Metabolic intermediate biosynthesis; chorismate biosynthesis; chorismate from D-erythrose 4-phosphate and phosphoenolpyruvate: step 2/7.</text>
</comment>
<evidence type="ECO:0000256" key="11">
    <source>
        <dbReference type="ARBA" id="ARBA00022723"/>
    </source>
</evidence>
<comment type="cofactor">
    <cofactor evidence="2 18">
        <name>NAD(+)</name>
        <dbReference type="ChEBI" id="CHEBI:57540"/>
    </cofactor>
</comment>
<dbReference type="Pfam" id="PF01761">
    <property type="entry name" value="DHQ_synthase"/>
    <property type="match status" value="1"/>
</dbReference>
<dbReference type="STRING" id="57664.SAMN05661003_104186"/>
<keyword evidence="12 18" id="KW-0547">Nucleotide-binding</keyword>
<keyword evidence="16 18" id="KW-0456">Lyase</keyword>
<evidence type="ECO:0000313" key="21">
    <source>
        <dbReference type="EMBL" id="SDE17862.1"/>
    </source>
</evidence>
<feature type="binding site" evidence="18">
    <location>
        <position position="248"/>
    </location>
    <ligand>
        <name>Zn(2+)</name>
        <dbReference type="ChEBI" id="CHEBI:29105"/>
    </ligand>
</feature>
<dbReference type="InterPro" id="IPR016037">
    <property type="entry name" value="DHQ_synth_AroB"/>
</dbReference>
<feature type="binding site" evidence="18">
    <location>
        <begin position="170"/>
        <end position="173"/>
    </location>
    <ligand>
        <name>NAD(+)</name>
        <dbReference type="ChEBI" id="CHEBI:57540"/>
    </ligand>
</feature>
<dbReference type="GO" id="GO:0005737">
    <property type="term" value="C:cytoplasm"/>
    <property type="evidence" value="ECO:0007669"/>
    <property type="project" value="UniProtKB-SubCell"/>
</dbReference>
<feature type="binding site" evidence="18">
    <location>
        <position position="185"/>
    </location>
    <ligand>
        <name>Zn(2+)</name>
        <dbReference type="ChEBI" id="CHEBI:29105"/>
    </ligand>
</feature>
<dbReference type="InterPro" id="IPR030960">
    <property type="entry name" value="DHQS/DOIS_N"/>
</dbReference>
<dbReference type="InterPro" id="IPR056179">
    <property type="entry name" value="DHQS_C"/>
</dbReference>
<comment type="catalytic activity">
    <reaction evidence="1 18">
        <text>7-phospho-2-dehydro-3-deoxy-D-arabino-heptonate = 3-dehydroquinate + phosphate</text>
        <dbReference type="Rhea" id="RHEA:21968"/>
        <dbReference type="ChEBI" id="CHEBI:32364"/>
        <dbReference type="ChEBI" id="CHEBI:43474"/>
        <dbReference type="ChEBI" id="CHEBI:58394"/>
        <dbReference type="EC" id="4.2.3.4"/>
    </reaction>
</comment>
<evidence type="ECO:0000256" key="16">
    <source>
        <dbReference type="ARBA" id="ARBA00023239"/>
    </source>
</evidence>
<evidence type="ECO:0000256" key="3">
    <source>
        <dbReference type="ARBA" id="ARBA00003485"/>
    </source>
</evidence>
<dbReference type="GO" id="GO:0009423">
    <property type="term" value="P:chorismate biosynthetic process"/>
    <property type="evidence" value="ECO:0007669"/>
    <property type="project" value="UniProtKB-UniRule"/>
</dbReference>
<feature type="binding site" evidence="18">
    <location>
        <position position="152"/>
    </location>
    <ligand>
        <name>NAD(+)</name>
        <dbReference type="ChEBI" id="CHEBI:57540"/>
    </ligand>
</feature>
<dbReference type="HAMAP" id="MF_00110">
    <property type="entry name" value="DHQ_synthase"/>
    <property type="match status" value="1"/>
</dbReference>
<keyword evidence="14 18" id="KW-0520">NAD</keyword>
<evidence type="ECO:0000256" key="5">
    <source>
        <dbReference type="ARBA" id="ARBA00004661"/>
    </source>
</evidence>
<keyword evidence="22" id="KW-1185">Reference proteome</keyword>
<dbReference type="GO" id="GO:0003856">
    <property type="term" value="F:3-dehydroquinate synthase activity"/>
    <property type="evidence" value="ECO:0007669"/>
    <property type="project" value="UniProtKB-UniRule"/>
</dbReference>
<evidence type="ECO:0000256" key="12">
    <source>
        <dbReference type="ARBA" id="ARBA00022741"/>
    </source>
</evidence>
<dbReference type="AlphaFoldDB" id="A0A1G7AT19"/>
<dbReference type="GO" id="GO:0046872">
    <property type="term" value="F:metal ion binding"/>
    <property type="evidence" value="ECO:0007669"/>
    <property type="project" value="UniProtKB-KW"/>
</dbReference>
<evidence type="ECO:0000256" key="17">
    <source>
        <dbReference type="ARBA" id="ARBA00023285"/>
    </source>
</evidence>
<dbReference type="RefSeq" id="WP_092077338.1">
    <property type="nucleotide sequence ID" value="NZ_FNAQ01000004.1"/>
</dbReference>
<feature type="binding site" evidence="18">
    <location>
        <begin position="72"/>
        <end position="77"/>
    </location>
    <ligand>
        <name>NAD(+)</name>
        <dbReference type="ChEBI" id="CHEBI:57540"/>
    </ligand>
</feature>
<keyword evidence="13 18" id="KW-0862">Zinc</keyword>
<dbReference type="Gene3D" id="3.40.50.1970">
    <property type="match status" value="1"/>
</dbReference>
<dbReference type="InterPro" id="IPR030963">
    <property type="entry name" value="DHQ_synth_fam"/>
</dbReference>
<evidence type="ECO:0000256" key="7">
    <source>
        <dbReference type="ARBA" id="ARBA00013031"/>
    </source>
</evidence>
<accession>A0A1G7AT19</accession>
<evidence type="ECO:0000256" key="15">
    <source>
        <dbReference type="ARBA" id="ARBA00023141"/>
    </source>
</evidence>
<evidence type="ECO:0000256" key="1">
    <source>
        <dbReference type="ARBA" id="ARBA00001393"/>
    </source>
</evidence>
<keyword evidence="9 18" id="KW-0963">Cytoplasm</keyword>
<dbReference type="EMBL" id="FNAQ01000004">
    <property type="protein sequence ID" value="SDE17862.1"/>
    <property type="molecule type" value="Genomic_DNA"/>
</dbReference>
<feature type="binding site" evidence="18">
    <location>
        <position position="265"/>
    </location>
    <ligand>
        <name>Zn(2+)</name>
        <dbReference type="ChEBI" id="CHEBI:29105"/>
    </ligand>
</feature>
<keyword evidence="17 18" id="KW-0170">Cobalt</keyword>